<dbReference type="InterPro" id="IPR003307">
    <property type="entry name" value="W2_domain"/>
</dbReference>
<comment type="similarity">
    <text evidence="1">Belongs to the BZW family.</text>
</comment>
<name>A0A9Q0MGH5_BLOTA</name>
<dbReference type="Pfam" id="PF02020">
    <property type="entry name" value="W2"/>
    <property type="match status" value="1"/>
</dbReference>
<sequence length="1601" mass="185956">MGDKTPQTRNAQNVPNFETKLTNCLKAYDQQVQSIRSSENDHSKRSIISMGPLTNFNDSDNQTLRRFRPLFRQWLEIRCKIRHVQLQMKRFVRDFERRRKQGFVDQNANRPGMVWQHRNVLNELKDECNQLEANIAQFKPDSSHGSSPSTFESFHSWIRKQVKKTGERIGYMLMNLAEVSRATSRALCPQSISVSSGCMNQKASERPTLQGQRIKTRKRDEKEKYDPQGFRDTLLIGIQETNGDLEQLSKFLDVSGSKLDYRRYGEALCDILIAGGLLAPGGTIITDQAVDSKAESFTTDLSVFGRSSDDESLRAFTQVFVRLIRRYKYLEKPLEEDLKKIVVFLRAFSPDDRLKLSKLVAYLVASGHITISPLKTLLEQELLVKEGLAFQFLLDVLTAWQSEKDASTVWASLRKSNLDSKLLEFLPQSKRNQETFSAAMLERGFGQLLDYQKTQRVETVKKELSAEISNQIQNEEASSAELISLVREYMSENQFSDAEVTIILWNTLMSLVEWSKKEELVADQAVKHLRVYTPLLAEFTKSPRAELALLIRVQDFCYENMNFLKAFQKIVLLFYKSDIISEDVILRWYKKDHSSKGKSIFLEQMKKFIDWLVTAEEVLRNKTVWDLEELHKTTLIFKIEDLENEVLEKKKIIESKLLKISELDKFITSLKANSITNAEFKDTINEYNLKNEILSNDLQILRNNNKELKQDLDYYKKENDELSNKLSIIQNEKIERRKLRDELQSCKEELRVLIDTNEVLISDLNDKRIQLTNLETEYKILKDDYEIYREEFKKKPESFNVSFLSNNSTFDVSSSSCKNLLSCSFNGETVAEIKISSLEQELETVRSTYQSLMESKANVDNELNDKIQKLNNVEKTIQNLNSINAIQQQSINQLETNNDKLMVELKNKDSMIDELKKELELCTNNAKEIGQEVVNLKQEVISKSEMINELNDQLNAKNCDLLSTKNENELLIQDLNELSDSKFIAAEQLRKLTEIHSKCKTKNDEYEQQTEELKTEIISLKENLKQLNDVILQLEKEKVEKLQIKKELLISQKERDSCSTLIRSQDVTIENFKHDYELLQKENEKLSSSNNDLIKSVESIKEELILTRSQLKENEIEMDRISNSNKTLENQLLKLDKLSSDLKMKLDQLIDDNQALENKDKLLRKQFKELEETNRQVFNENQSISKDLVSFKNQCREFENINQQHVKEKHAISCRIDCLEKEKKISEDRIKELKHEARHRDAMIEGLEKMFEQSEKNVEELSSEIENLKFKLAEADDRYEIDINKLKQNVQDLTKEIDESRPKMEEISELKTNIDRLKITNESLTKELHKAALEIKNLRQSLKIESSSFNCERRTKERLLNENKELEISLKMLKEQLHQLQQPTNETIKSEPVSNESINRPLSLVSLGHQQHPSNQFEIAEEEGQFMDPSTIEHSQLFENKTINPTSNDRFSISSNSSQNSQHRIEQLLHRNSLLLPHLRSTYPVEFQEIKDKIDENLIRGSITSLNRVSSKNLNLNLLQPPTSSFVPRTNSKVTAFDAKSIENVPKQSIGFKRTFQSNDSNETTQPPKVARRVVHKSKTPSKILRKVISSKMWTPSKKNK</sequence>
<feature type="coiled-coil region" evidence="2">
    <location>
        <begin position="639"/>
        <end position="791"/>
    </location>
</feature>
<evidence type="ECO:0000313" key="5">
    <source>
        <dbReference type="EMBL" id="KAJ6225481.1"/>
    </source>
</evidence>
<dbReference type="SUPFAM" id="SSF48371">
    <property type="entry name" value="ARM repeat"/>
    <property type="match status" value="1"/>
</dbReference>
<dbReference type="InterPro" id="IPR051245">
    <property type="entry name" value="eIF5-mimic_regulator"/>
</dbReference>
<dbReference type="CDD" id="cd11560">
    <property type="entry name" value="W2_eIF5C_like"/>
    <property type="match status" value="1"/>
</dbReference>
<feature type="coiled-coil region" evidence="2">
    <location>
        <begin position="1216"/>
        <end position="1383"/>
    </location>
</feature>
<feature type="coiled-coil region" evidence="2">
    <location>
        <begin position="114"/>
        <end position="141"/>
    </location>
</feature>
<evidence type="ECO:0000256" key="3">
    <source>
        <dbReference type="SAM" id="MobiDB-lite"/>
    </source>
</evidence>
<keyword evidence="2" id="KW-0175">Coiled coil</keyword>
<proteinExistence type="inferred from homology"/>
<dbReference type="InterPro" id="IPR043510">
    <property type="entry name" value="W2_5MP1/2"/>
</dbReference>
<dbReference type="Pfam" id="PF25504">
    <property type="entry name" value="HEAT_5MP1_2"/>
    <property type="match status" value="1"/>
</dbReference>
<evidence type="ECO:0000259" key="4">
    <source>
        <dbReference type="PROSITE" id="PS51363"/>
    </source>
</evidence>
<dbReference type="InterPro" id="IPR016024">
    <property type="entry name" value="ARM-type_fold"/>
</dbReference>
<protein>
    <recommendedName>
        <fullName evidence="4">W2 domain-containing protein</fullName>
    </recommendedName>
</protein>
<dbReference type="PANTHER" id="PTHR14208:SF2">
    <property type="entry name" value="PROTEIN KRASAVIETZ"/>
    <property type="match status" value="1"/>
</dbReference>
<evidence type="ECO:0000256" key="1">
    <source>
        <dbReference type="ARBA" id="ARBA00008151"/>
    </source>
</evidence>
<dbReference type="SMART" id="SM00515">
    <property type="entry name" value="eIF5C"/>
    <property type="match status" value="1"/>
</dbReference>
<gene>
    <name evidence="5" type="ORF">RDWZM_004026</name>
</gene>
<dbReference type="PROSITE" id="PS51363">
    <property type="entry name" value="W2"/>
    <property type="match status" value="1"/>
</dbReference>
<accession>A0A9Q0MGH5</accession>
<organism evidence="5 6">
    <name type="scientific">Blomia tropicalis</name>
    <name type="common">Mite</name>
    <dbReference type="NCBI Taxonomy" id="40697"/>
    <lineage>
        <taxon>Eukaryota</taxon>
        <taxon>Metazoa</taxon>
        <taxon>Ecdysozoa</taxon>
        <taxon>Arthropoda</taxon>
        <taxon>Chelicerata</taxon>
        <taxon>Arachnida</taxon>
        <taxon>Acari</taxon>
        <taxon>Acariformes</taxon>
        <taxon>Sarcoptiformes</taxon>
        <taxon>Astigmata</taxon>
        <taxon>Glycyphagoidea</taxon>
        <taxon>Echimyopodidae</taxon>
        <taxon>Blomia</taxon>
    </lineage>
</organism>
<dbReference type="PANTHER" id="PTHR14208">
    <property type="entry name" value="BASIC LEUCINE ZIPPER AND W2 DOMAIN-CONTAINING PROTEIN"/>
    <property type="match status" value="1"/>
</dbReference>
<evidence type="ECO:0000313" key="6">
    <source>
        <dbReference type="Proteomes" id="UP001142055"/>
    </source>
</evidence>
<dbReference type="EMBL" id="JAPWDV010000001">
    <property type="protein sequence ID" value="KAJ6225481.1"/>
    <property type="molecule type" value="Genomic_DNA"/>
</dbReference>
<dbReference type="GO" id="GO:0006417">
    <property type="term" value="P:regulation of translation"/>
    <property type="evidence" value="ECO:0007669"/>
    <property type="project" value="UniProtKB-ARBA"/>
</dbReference>
<dbReference type="GO" id="GO:0005737">
    <property type="term" value="C:cytoplasm"/>
    <property type="evidence" value="ECO:0007669"/>
    <property type="project" value="UniProtKB-ARBA"/>
</dbReference>
<dbReference type="GO" id="GO:0016020">
    <property type="term" value="C:membrane"/>
    <property type="evidence" value="ECO:0007669"/>
    <property type="project" value="TreeGrafter"/>
</dbReference>
<reference evidence="5" key="1">
    <citation type="submission" date="2022-12" db="EMBL/GenBank/DDBJ databases">
        <title>Genome assemblies of Blomia tropicalis.</title>
        <authorList>
            <person name="Cui Y."/>
        </authorList>
    </citation>
    <scope>NUCLEOTIDE SEQUENCE</scope>
    <source>
        <tissue evidence="5">Adult mites</tissue>
    </source>
</reference>
<dbReference type="Proteomes" id="UP001142055">
    <property type="component" value="Chromosome 1"/>
</dbReference>
<feature type="region of interest" description="Disordered" evidence="3">
    <location>
        <begin position="1556"/>
        <end position="1578"/>
    </location>
</feature>
<feature type="domain" description="W2" evidence="4">
    <location>
        <begin position="450"/>
        <end position="622"/>
    </location>
</feature>
<dbReference type="FunFam" id="1.25.40.180:FF:000006">
    <property type="entry name" value="Basic leucine zipper and W2 domain-containing protein 1"/>
    <property type="match status" value="1"/>
</dbReference>
<evidence type="ECO:0000256" key="2">
    <source>
        <dbReference type="SAM" id="Coils"/>
    </source>
</evidence>
<feature type="coiled-coil region" evidence="2">
    <location>
        <begin position="835"/>
        <end position="1176"/>
    </location>
</feature>
<dbReference type="Gene3D" id="1.25.40.180">
    <property type="match status" value="1"/>
</dbReference>
<dbReference type="InterPro" id="IPR057397">
    <property type="entry name" value="HEAT_5MP1_2"/>
</dbReference>
<keyword evidence="6" id="KW-1185">Reference proteome</keyword>
<comment type="caution">
    <text evidence="5">The sequence shown here is derived from an EMBL/GenBank/DDBJ whole genome shotgun (WGS) entry which is preliminary data.</text>
</comment>
<feature type="compositionally biased region" description="Polar residues" evidence="3">
    <location>
        <begin position="1556"/>
        <end position="1567"/>
    </location>
</feature>